<proteinExistence type="predicted"/>
<keyword evidence="2" id="KW-0812">Transmembrane</keyword>
<sequence length="113" mass="11735">MPSHIITAVLSAVVILLLLNLVAALIFFSRRSLAHHWLLVILLAGTSGAALAGIFGVLTSDGERYADIAAVLTGTAAVTAAVRAGARRRRLPTRPADPDAARPAEQDRTGEGA</sequence>
<keyword evidence="4" id="KW-1185">Reference proteome</keyword>
<dbReference type="Proteomes" id="UP000633136">
    <property type="component" value="Unassembled WGS sequence"/>
</dbReference>
<reference evidence="3" key="1">
    <citation type="journal article" date="2014" name="Int. J. Syst. Evol. Microbiol.">
        <title>Complete genome sequence of Corynebacterium casei LMG S-19264T (=DSM 44701T), isolated from a smear-ripened cheese.</title>
        <authorList>
            <consortium name="US DOE Joint Genome Institute (JGI-PGF)"/>
            <person name="Walter F."/>
            <person name="Albersmeier A."/>
            <person name="Kalinowski J."/>
            <person name="Ruckert C."/>
        </authorList>
    </citation>
    <scope>NUCLEOTIDE SEQUENCE</scope>
    <source>
        <strain evidence="3">CGMCC 1.15388</strain>
    </source>
</reference>
<dbReference type="EMBL" id="BMIS01000001">
    <property type="protein sequence ID" value="GGE58170.1"/>
    <property type="molecule type" value="Genomic_DNA"/>
</dbReference>
<dbReference type="RefSeq" id="WP_188682032.1">
    <property type="nucleotide sequence ID" value="NZ_BMIS01000001.1"/>
</dbReference>
<evidence type="ECO:0000256" key="2">
    <source>
        <dbReference type="SAM" id="Phobius"/>
    </source>
</evidence>
<gene>
    <name evidence="3" type="ORF">GCM10011401_01130</name>
</gene>
<comment type="caution">
    <text evidence="3">The sequence shown here is derived from an EMBL/GenBank/DDBJ whole genome shotgun (WGS) entry which is preliminary data.</text>
</comment>
<reference evidence="3" key="2">
    <citation type="submission" date="2020-09" db="EMBL/GenBank/DDBJ databases">
        <authorList>
            <person name="Sun Q."/>
            <person name="Zhou Y."/>
        </authorList>
    </citation>
    <scope>NUCLEOTIDE SEQUENCE</scope>
    <source>
        <strain evidence="3">CGMCC 1.15388</strain>
    </source>
</reference>
<name>A0A917EMY5_9MICC</name>
<feature type="transmembrane region" description="Helical" evidence="2">
    <location>
        <begin position="37"/>
        <end position="59"/>
    </location>
</feature>
<keyword evidence="2" id="KW-0472">Membrane</keyword>
<dbReference type="AlphaFoldDB" id="A0A917EMY5"/>
<feature type="transmembrane region" description="Helical" evidence="2">
    <location>
        <begin position="6"/>
        <end position="28"/>
    </location>
</feature>
<keyword evidence="2" id="KW-1133">Transmembrane helix</keyword>
<feature type="compositionally biased region" description="Basic and acidic residues" evidence="1">
    <location>
        <begin position="96"/>
        <end position="113"/>
    </location>
</feature>
<evidence type="ECO:0000313" key="3">
    <source>
        <dbReference type="EMBL" id="GGE58170.1"/>
    </source>
</evidence>
<feature type="region of interest" description="Disordered" evidence="1">
    <location>
        <begin position="84"/>
        <end position="113"/>
    </location>
</feature>
<accession>A0A917EMY5</accession>
<evidence type="ECO:0000256" key="1">
    <source>
        <dbReference type="SAM" id="MobiDB-lite"/>
    </source>
</evidence>
<protein>
    <submittedName>
        <fullName evidence="3">Uncharacterized protein</fullName>
    </submittedName>
</protein>
<evidence type="ECO:0000313" key="4">
    <source>
        <dbReference type="Proteomes" id="UP000633136"/>
    </source>
</evidence>
<feature type="transmembrane region" description="Helical" evidence="2">
    <location>
        <begin position="65"/>
        <end position="86"/>
    </location>
</feature>
<organism evidence="3 4">
    <name type="scientific">Nesterenkonia cremea</name>
    <dbReference type="NCBI Taxonomy" id="1882340"/>
    <lineage>
        <taxon>Bacteria</taxon>
        <taxon>Bacillati</taxon>
        <taxon>Actinomycetota</taxon>
        <taxon>Actinomycetes</taxon>
        <taxon>Micrococcales</taxon>
        <taxon>Micrococcaceae</taxon>
        <taxon>Nesterenkonia</taxon>
    </lineage>
</organism>